<accession>A0AB40CLH2</accession>
<dbReference type="InterPro" id="IPR011990">
    <property type="entry name" value="TPR-like_helical_dom_sf"/>
</dbReference>
<feature type="repeat" description="PPR" evidence="3">
    <location>
        <begin position="275"/>
        <end position="309"/>
    </location>
</feature>
<dbReference type="AlphaFoldDB" id="A0AB40CLH2"/>
<organism evidence="5 6">
    <name type="scientific">Dioscorea cayennensis subsp. rotundata</name>
    <name type="common">White Guinea yam</name>
    <name type="synonym">Dioscorea rotundata</name>
    <dbReference type="NCBI Taxonomy" id="55577"/>
    <lineage>
        <taxon>Eukaryota</taxon>
        <taxon>Viridiplantae</taxon>
        <taxon>Streptophyta</taxon>
        <taxon>Embryophyta</taxon>
        <taxon>Tracheophyta</taxon>
        <taxon>Spermatophyta</taxon>
        <taxon>Magnoliopsida</taxon>
        <taxon>Liliopsida</taxon>
        <taxon>Dioscoreales</taxon>
        <taxon>Dioscoreaceae</taxon>
        <taxon>Dioscorea</taxon>
    </lineage>
</organism>
<feature type="repeat" description="PPR" evidence="3">
    <location>
        <begin position="449"/>
        <end position="483"/>
    </location>
</feature>
<dbReference type="Pfam" id="PF12854">
    <property type="entry name" value="PPR_1"/>
    <property type="match status" value="1"/>
</dbReference>
<feature type="repeat" description="PPR" evidence="3">
    <location>
        <begin position="969"/>
        <end position="1003"/>
    </location>
</feature>
<dbReference type="SUPFAM" id="SSF48452">
    <property type="entry name" value="TPR-like"/>
    <property type="match status" value="1"/>
</dbReference>
<feature type="repeat" description="PPR" evidence="3">
    <location>
        <begin position="484"/>
        <end position="518"/>
    </location>
</feature>
<feature type="repeat" description="PPR" evidence="3">
    <location>
        <begin position="688"/>
        <end position="722"/>
    </location>
</feature>
<dbReference type="PANTHER" id="PTHR47447">
    <property type="entry name" value="OS03G0856100 PROTEIN"/>
    <property type="match status" value="1"/>
</dbReference>
<feature type="repeat" description="PPR" evidence="3">
    <location>
        <begin position="723"/>
        <end position="757"/>
    </location>
</feature>
<keyword evidence="5" id="KW-1185">Reference proteome</keyword>
<protein>
    <submittedName>
        <fullName evidence="6">LOW QUALITY PROTEIN: putative pentatricopeptide repeat-containing protein At5g06400, mitochondrial</fullName>
    </submittedName>
</protein>
<proteinExistence type="inferred from homology"/>
<dbReference type="PROSITE" id="PS51375">
    <property type="entry name" value="PPR"/>
    <property type="match status" value="16"/>
</dbReference>
<dbReference type="Pfam" id="PF13041">
    <property type="entry name" value="PPR_2"/>
    <property type="match status" value="4"/>
</dbReference>
<gene>
    <name evidence="6" type="primary">LOC120277610</name>
</gene>
<feature type="repeat" description="PPR" evidence="3">
    <location>
        <begin position="519"/>
        <end position="553"/>
    </location>
</feature>
<evidence type="ECO:0000313" key="5">
    <source>
        <dbReference type="Proteomes" id="UP001515500"/>
    </source>
</evidence>
<feature type="repeat" description="PPR" evidence="3">
    <location>
        <begin position="829"/>
        <end position="863"/>
    </location>
</feature>
<evidence type="ECO:0000256" key="2">
    <source>
        <dbReference type="ARBA" id="ARBA00022737"/>
    </source>
</evidence>
<dbReference type="SUPFAM" id="SSF81901">
    <property type="entry name" value="HCP-like"/>
    <property type="match status" value="1"/>
</dbReference>
<name>A0AB40CLH2_DIOCR</name>
<dbReference type="RefSeq" id="XP_039140402.1">
    <property type="nucleotide sequence ID" value="XM_039284468.1"/>
</dbReference>
<comment type="similarity">
    <text evidence="1">Belongs to the PPR family. P subfamily.</text>
</comment>
<feature type="repeat" description="PPR" evidence="3">
    <location>
        <begin position="864"/>
        <end position="898"/>
    </location>
</feature>
<feature type="repeat" description="PPR" evidence="3">
    <location>
        <begin position="345"/>
        <end position="375"/>
    </location>
</feature>
<feature type="repeat" description="PPR" evidence="3">
    <location>
        <begin position="758"/>
        <end position="794"/>
    </location>
</feature>
<dbReference type="Gene3D" id="1.25.40.10">
    <property type="entry name" value="Tetratricopeptide repeat domain"/>
    <property type="match status" value="6"/>
</dbReference>
<sequence length="1042" mass="118766">MRFLSKFFSKDSIFHRKTSFFLLFDSYYSPESHFSTHSKSSKKHLSSPKASKSKKTSLKRSSSPSLYQKITQIMSLDEATVNASSSEALRSFDPKVEKCSQGACFNAQMKENFEIDDQKIGESPVSDLVPEEISVVEDVSPVVHKITQVVRAELSGVRMEERLDELCLSVSPEIVEKVLKRCFKAGHLALRFFYWVKGQPGFRHTTETYNVMLYIAGEGEEFDLMEKLVREMDEELCLNNVKTWTIIVSRYGNANKVGKALWAFDQMRKLGCCPDKGVYEALLHALLNARKSELAVEFYKEMVLQNLRVDRKLYEKLMTCLSMSGHLDEARIVWNDMLKFSQVPVGEVYTCLLRSFCIAGKVEEAQEVFEEIKKKYPSVQSNLYEILVKGLCRVGNMADAVKLVDDMENSSAMDSKVNGCLIDGFLQKNDSQKALELLHHSRKSGTLPAVSSYTQIIQHLFRSDEYEKACELHDEMLENGIEPDVVAMTAMVAGHVQNHCISKAWEVFESMKQKEIWPSWKAYTVFIKELCKASKPYEAVKLLNEMSESNINAGDDIVHLVECSLTRKGDAEKAKEVRRMFRSFKPHLQDEHSVFVAHEASNRFAEPHVHTVQTSNDHAECSDNDVECVCKIISSPTNWSSIQEALEQSTIRFTPELVRVALQNCQMHGFAALNFFAWVGNQDGYRHDTETYNMAIKIAGGGKDFVHMRNLYREMKRRGCTITPNTWTIMISQYGQAGLTEISLKTYKEMKSKGHQPSGSTYKFLIVFLCGKKGRKVEEAIKIFQEMINAGYMPDREMLGIYLSSLCESGRLEHARKAVKSLCKRGFMPQLGYSLLTKSMCRAGKLEEALKLADEMEHLGCKMDQYIYGSIVHALLRSGNLDKALDKLKEMKRAGIPQSVQINTSLIVHFCKEKQIEKAIDIFRKMIEDGCEPTIVTYSSIIRGYMNMGMVSYAWCVFWHMKLKGPCPDFETYSMFITCLCKLGRSEEGLQLLHEMLQNGIVPSAVNFRTVFHGLNREGKANLAHNVLQTKWFLNRNRKFLI</sequence>
<feature type="repeat" description="PPR" evidence="3">
    <location>
        <begin position="899"/>
        <end position="933"/>
    </location>
</feature>
<evidence type="ECO:0000256" key="1">
    <source>
        <dbReference type="ARBA" id="ARBA00007626"/>
    </source>
</evidence>
<dbReference type="Pfam" id="PF13812">
    <property type="entry name" value="PPR_3"/>
    <property type="match status" value="1"/>
</dbReference>
<feature type="repeat" description="PPR" evidence="3">
    <location>
        <begin position="934"/>
        <end position="968"/>
    </location>
</feature>
<dbReference type="Pfam" id="PF01535">
    <property type="entry name" value="PPR"/>
    <property type="match status" value="5"/>
</dbReference>
<feature type="region of interest" description="Disordered" evidence="4">
    <location>
        <begin position="35"/>
        <end position="64"/>
    </location>
</feature>
<feature type="repeat" description="PPR" evidence="3">
    <location>
        <begin position="240"/>
        <end position="274"/>
    </location>
</feature>
<evidence type="ECO:0000256" key="4">
    <source>
        <dbReference type="SAM" id="MobiDB-lite"/>
    </source>
</evidence>
<dbReference type="NCBIfam" id="TIGR00756">
    <property type="entry name" value="PPR"/>
    <property type="match status" value="13"/>
</dbReference>
<reference evidence="6" key="1">
    <citation type="submission" date="2025-08" db="UniProtKB">
        <authorList>
            <consortium name="RefSeq"/>
        </authorList>
    </citation>
    <scope>IDENTIFICATION</scope>
</reference>
<feature type="repeat" description="PPR" evidence="3">
    <location>
        <begin position="310"/>
        <end position="344"/>
    </location>
</feature>
<feature type="compositionally biased region" description="Basic residues" evidence="4">
    <location>
        <begin position="39"/>
        <end position="58"/>
    </location>
</feature>
<dbReference type="Proteomes" id="UP001515500">
    <property type="component" value="Chromosome 15"/>
</dbReference>
<evidence type="ECO:0000313" key="6">
    <source>
        <dbReference type="RefSeq" id="XP_039140402.1"/>
    </source>
</evidence>
<dbReference type="GeneID" id="120277610"/>
<evidence type="ECO:0000256" key="3">
    <source>
        <dbReference type="PROSITE-ProRule" id="PRU00708"/>
    </source>
</evidence>
<dbReference type="PANTHER" id="PTHR47447:SF28">
    <property type="entry name" value="PENTACOTRIPEPTIDE-REPEAT REGION OF PRORP DOMAIN-CONTAINING PROTEIN"/>
    <property type="match status" value="1"/>
</dbReference>
<dbReference type="InterPro" id="IPR002885">
    <property type="entry name" value="PPR_rpt"/>
</dbReference>
<keyword evidence="2" id="KW-0677">Repeat</keyword>
<feature type="repeat" description="PPR" evidence="3">
    <location>
        <begin position="380"/>
        <end position="410"/>
    </location>
</feature>